<keyword evidence="2" id="KW-1185">Reference proteome</keyword>
<organism evidence="1 2">
    <name type="scientific">Ligilactobacillus pabuli</name>
    <dbReference type="NCBI Taxonomy" id="2886039"/>
    <lineage>
        <taxon>Bacteria</taxon>
        <taxon>Bacillati</taxon>
        <taxon>Bacillota</taxon>
        <taxon>Bacilli</taxon>
        <taxon>Lactobacillales</taxon>
        <taxon>Lactobacillaceae</taxon>
        <taxon>Ligilactobacillus</taxon>
    </lineage>
</organism>
<evidence type="ECO:0000313" key="2">
    <source>
        <dbReference type="Proteomes" id="UP001055149"/>
    </source>
</evidence>
<comment type="caution">
    <text evidence="1">The sequence shown here is derived from an EMBL/GenBank/DDBJ whole genome shotgun (WGS) entry which is preliminary data.</text>
</comment>
<accession>A0ABQ5JHW1</accession>
<dbReference type="Proteomes" id="UP001055149">
    <property type="component" value="Unassembled WGS sequence"/>
</dbReference>
<gene>
    <name evidence="1" type="ORF">LPAF129_11220</name>
</gene>
<proteinExistence type="predicted"/>
<dbReference type="RefSeq" id="WP_244055183.1">
    <property type="nucleotide sequence ID" value="NZ_BQXH01000009.1"/>
</dbReference>
<dbReference type="EMBL" id="BQXH01000009">
    <property type="protein sequence ID" value="GKS81436.1"/>
    <property type="molecule type" value="Genomic_DNA"/>
</dbReference>
<evidence type="ECO:0000313" key="1">
    <source>
        <dbReference type="EMBL" id="GKS81436.1"/>
    </source>
</evidence>
<protein>
    <submittedName>
        <fullName evidence="1">Uncharacterized protein</fullName>
    </submittedName>
</protein>
<reference evidence="1" key="1">
    <citation type="journal article" date="2022" name="Int. J. Syst. Evol. Microbiol.">
        <title>A novel species of lactic acid bacteria, Ligilactobacillus pabuli sp. nov., isolated from alfalfa silage.</title>
        <authorList>
            <person name="Tohno M."/>
            <person name="Tanizawa Y."/>
            <person name="Sawada H."/>
            <person name="Sakamoto M."/>
            <person name="Ohkuma M."/>
            <person name="Kobayashi H."/>
        </authorList>
    </citation>
    <scope>NUCLEOTIDE SEQUENCE</scope>
    <source>
        <strain evidence="1">AF129</strain>
    </source>
</reference>
<name>A0ABQ5JHW1_9LACO</name>
<sequence length="114" mass="12867">MKRKFGLALCAVVVIVVAFFFVYSDSYVALELNHQINTMIEKKEYSKLKQLAADKQTADFLVNLNQKTRCKQTSDAQGGTSQSLHYATGLKGKTVGVEMKQESFLEWKVVQISR</sequence>